<evidence type="ECO:0000313" key="2">
    <source>
        <dbReference type="WBParaSite" id="ALUE_0000145901-mRNA-1"/>
    </source>
</evidence>
<keyword evidence="1" id="KW-1185">Reference proteome</keyword>
<evidence type="ECO:0000313" key="1">
    <source>
        <dbReference type="Proteomes" id="UP000036681"/>
    </source>
</evidence>
<dbReference type="Proteomes" id="UP000036681">
    <property type="component" value="Unplaced"/>
</dbReference>
<sequence length="100" mass="11772">MRVIPCSEKQWTVRKMNNFTCEPARRMKNSSRGLSSVDTCRVMYVHDNFLFNFRSELCWKYRLILLRPILLPNQAQLAKLRWLQAFSPGVLRSTKIPPTA</sequence>
<protein>
    <submittedName>
        <fullName evidence="2">Uncharacterized protein</fullName>
    </submittedName>
</protein>
<reference evidence="2" key="1">
    <citation type="submission" date="2017-02" db="UniProtKB">
        <authorList>
            <consortium name="WormBaseParasite"/>
        </authorList>
    </citation>
    <scope>IDENTIFICATION</scope>
</reference>
<proteinExistence type="predicted"/>
<organism evidence="1 2">
    <name type="scientific">Ascaris lumbricoides</name>
    <name type="common">Giant roundworm</name>
    <dbReference type="NCBI Taxonomy" id="6252"/>
    <lineage>
        <taxon>Eukaryota</taxon>
        <taxon>Metazoa</taxon>
        <taxon>Ecdysozoa</taxon>
        <taxon>Nematoda</taxon>
        <taxon>Chromadorea</taxon>
        <taxon>Rhabditida</taxon>
        <taxon>Spirurina</taxon>
        <taxon>Ascaridomorpha</taxon>
        <taxon>Ascaridoidea</taxon>
        <taxon>Ascarididae</taxon>
        <taxon>Ascaris</taxon>
    </lineage>
</organism>
<name>A0A0M3HIW4_ASCLU</name>
<dbReference type="AlphaFoldDB" id="A0A0M3HIW4"/>
<accession>A0A0M3HIW4</accession>
<dbReference type="WBParaSite" id="ALUE_0000145901-mRNA-1">
    <property type="protein sequence ID" value="ALUE_0000145901-mRNA-1"/>
    <property type="gene ID" value="ALUE_0000145901"/>
</dbReference>